<reference evidence="3" key="3">
    <citation type="journal article" date="2019" name="Microbiol. Resour. Announc.">
        <title>Draft Genome Sequences of Type Strains of Gordonibacter faecihominis, Paraeggerthella hongkongensis, Parvibacter caecicola,Slackia equolifaciens, Slackia faecicanis, and Slackia isoflavoniconvertens.</title>
        <authorList>
            <person name="Danylec N."/>
            <person name="Stoll D.A."/>
            <person name="Dotsch A."/>
            <person name="Huch M."/>
        </authorList>
    </citation>
    <scope>NUCLEOTIDE SEQUENCE</scope>
    <source>
        <strain evidence="3">DSM 16107</strain>
    </source>
</reference>
<dbReference type="EMBL" id="PPTT01000016">
    <property type="protein sequence ID" value="RDB68390.1"/>
    <property type="molecule type" value="Genomic_DNA"/>
</dbReference>
<dbReference type="RefSeq" id="WP_114546613.1">
    <property type="nucleotide sequence ID" value="NZ_PPTT01000016.1"/>
</dbReference>
<dbReference type="InterPro" id="IPR029068">
    <property type="entry name" value="Glyas_Bleomycin-R_OHBP_Dase"/>
</dbReference>
<dbReference type="Proteomes" id="UP000253817">
    <property type="component" value="Unassembled WGS sequence"/>
</dbReference>
<comment type="caution">
    <text evidence="3">The sequence shown here is derived from an EMBL/GenBank/DDBJ whole genome shotgun (WGS) entry which is preliminary data.</text>
</comment>
<organism evidence="3 5">
    <name type="scientific">Eggerthella sinensis</name>
    <dbReference type="NCBI Taxonomy" id="242230"/>
    <lineage>
        <taxon>Bacteria</taxon>
        <taxon>Bacillati</taxon>
        <taxon>Actinomycetota</taxon>
        <taxon>Coriobacteriia</taxon>
        <taxon>Eggerthellales</taxon>
        <taxon>Eggerthellaceae</taxon>
        <taxon>Eggerthella</taxon>
    </lineage>
</organism>
<dbReference type="PANTHER" id="PTHR33990">
    <property type="entry name" value="PROTEIN YJDN-RELATED"/>
    <property type="match status" value="1"/>
</dbReference>
<name>A0A3N0IXR9_9ACTN</name>
<protein>
    <submittedName>
        <fullName evidence="3">VOC family protein</fullName>
    </submittedName>
</protein>
<dbReference type="Pfam" id="PF06983">
    <property type="entry name" value="3-dmu-9_3-mt"/>
    <property type="match status" value="1"/>
</dbReference>
<evidence type="ECO:0000313" key="4">
    <source>
        <dbReference type="Proteomes" id="UP000253817"/>
    </source>
</evidence>
<reference evidence="2 4" key="1">
    <citation type="journal article" date="2018" name="Elife">
        <title>Discovery and characterization of a prevalent human gut bacterial enzyme sufficient for the inactivation of a family of plant toxins.</title>
        <authorList>
            <person name="Koppel N."/>
            <person name="Bisanz J.E."/>
            <person name="Pandelia M.E."/>
            <person name="Turnbaugh P.J."/>
            <person name="Balskus E.P."/>
        </authorList>
    </citation>
    <scope>NUCLEOTIDE SEQUENCE [LARGE SCALE GENOMIC DNA]</scope>
    <source>
        <strain evidence="2 4">DSM 16107</strain>
    </source>
</reference>
<dbReference type="AlphaFoldDB" id="A0A3N0IXR9"/>
<keyword evidence="4" id="KW-1185">Reference proteome</keyword>
<dbReference type="CDD" id="cd06588">
    <property type="entry name" value="PhnB_like"/>
    <property type="match status" value="1"/>
</dbReference>
<dbReference type="OrthoDB" id="9795306at2"/>
<dbReference type="SUPFAM" id="SSF54593">
    <property type="entry name" value="Glyoxalase/Bleomycin resistance protein/Dihydroxybiphenyl dioxygenase"/>
    <property type="match status" value="1"/>
</dbReference>
<evidence type="ECO:0000313" key="3">
    <source>
        <dbReference type="EMBL" id="RNM41230.1"/>
    </source>
</evidence>
<dbReference type="Gene3D" id="3.30.720.110">
    <property type="match status" value="1"/>
</dbReference>
<dbReference type="InterPro" id="IPR028973">
    <property type="entry name" value="PhnB-like"/>
</dbReference>
<dbReference type="Proteomes" id="UP000270112">
    <property type="component" value="Unassembled WGS sequence"/>
</dbReference>
<reference evidence="5" key="2">
    <citation type="submission" date="2018-05" db="EMBL/GenBank/DDBJ databases">
        <title>Genome Sequencing of selected type strains of the family Eggerthellaceae.</title>
        <authorList>
            <person name="Danylec N."/>
            <person name="Stoll D.A."/>
            <person name="Doetsch A."/>
            <person name="Huch M."/>
        </authorList>
    </citation>
    <scope>NUCLEOTIDE SEQUENCE [LARGE SCALE GENOMIC DNA]</scope>
    <source>
        <strain evidence="5">DSM 16107</strain>
    </source>
</reference>
<dbReference type="EMBL" id="QICC01000044">
    <property type="protein sequence ID" value="RNM41230.1"/>
    <property type="molecule type" value="Genomic_DNA"/>
</dbReference>
<sequence>MNLPAQRLCTFLTFNGTARAAMEFYAETLPDARIESLVLFGKDEPHGDEGTVLNGMLTFGGQTLLFMDMEAAFPAPAFSWATSLFVTCDTEEQFDELFAQLSEDGSVMMGPEPVMDLRKCTWFTDRFGVTWQLVWH</sequence>
<dbReference type="PANTHER" id="PTHR33990:SF4">
    <property type="entry name" value="PHNB-LIKE DOMAIN-CONTAINING PROTEIN"/>
    <property type="match status" value="1"/>
</dbReference>
<evidence type="ECO:0000313" key="5">
    <source>
        <dbReference type="Proteomes" id="UP000270112"/>
    </source>
</evidence>
<evidence type="ECO:0000259" key="1">
    <source>
        <dbReference type="Pfam" id="PF06983"/>
    </source>
</evidence>
<evidence type="ECO:0000313" key="2">
    <source>
        <dbReference type="EMBL" id="RDB68390.1"/>
    </source>
</evidence>
<dbReference type="Gene3D" id="3.30.720.100">
    <property type="match status" value="1"/>
</dbReference>
<dbReference type="InterPro" id="IPR009725">
    <property type="entry name" value="3_dmu_93_MTrfase"/>
</dbReference>
<accession>A0A3N0IXR9</accession>
<feature type="domain" description="PhnB-like" evidence="1">
    <location>
        <begin position="7"/>
        <end position="134"/>
    </location>
</feature>
<dbReference type="PIRSF" id="PIRSF021700">
    <property type="entry name" value="3_dmu_93_MTrfase"/>
    <property type="match status" value="1"/>
</dbReference>
<gene>
    <name evidence="2" type="ORF">C1876_10165</name>
    <name evidence="3" type="ORF">DMP09_10690</name>
</gene>
<proteinExistence type="predicted"/>